<reference evidence="1 2" key="1">
    <citation type="submission" date="2024-01" db="EMBL/GenBank/DDBJ databases">
        <title>Sphingobacterium tenebrionis sp. nov., a novel endophyte isolated from tenebrio molitor intestines.</title>
        <authorList>
            <person name="Zhang C."/>
        </authorList>
    </citation>
    <scope>NUCLEOTIDE SEQUENCE [LARGE SCALE GENOMIC DNA]</scope>
    <source>
        <strain evidence="1 2">PU5-4</strain>
    </source>
</reference>
<dbReference type="RefSeq" id="WP_099367223.1">
    <property type="nucleotide sequence ID" value="NZ_JAYLLN010000012.1"/>
</dbReference>
<gene>
    <name evidence="1" type="ORF">VJ786_06935</name>
</gene>
<protein>
    <submittedName>
        <fullName evidence="1">Uncharacterized protein</fullName>
    </submittedName>
</protein>
<evidence type="ECO:0000313" key="2">
    <source>
        <dbReference type="Proteomes" id="UP001363035"/>
    </source>
</evidence>
<comment type="caution">
    <text evidence="1">The sequence shown here is derived from an EMBL/GenBank/DDBJ whole genome shotgun (WGS) entry which is preliminary data.</text>
</comment>
<accession>A0ABU8I618</accession>
<evidence type="ECO:0000313" key="1">
    <source>
        <dbReference type="EMBL" id="MEI5984630.1"/>
    </source>
</evidence>
<sequence>MDSTYINILKQKREHLQLQLKFDAFAKNYVYPLLDVLAEMKHLDIRFRVVSLRAVPNDLQAILLEQLRDDTLMHHNLPPIPIEVDTNLLKQLMKRYPTVHTTRYFPELPIVAVMGTQCGVLQDLIKEQRLFDQFAYLCWVEYSLMLEVDLKQFAEYATANILDIQGNDVVLFPADFDWVIVYNAFEDQLQFAALNHVSINSPDSFLL</sequence>
<name>A0ABU8I618_9SPHI</name>
<dbReference type="Proteomes" id="UP001363035">
    <property type="component" value="Unassembled WGS sequence"/>
</dbReference>
<keyword evidence="2" id="KW-1185">Reference proteome</keyword>
<proteinExistence type="predicted"/>
<dbReference type="EMBL" id="JAYLLN010000012">
    <property type="protein sequence ID" value="MEI5984630.1"/>
    <property type="molecule type" value="Genomic_DNA"/>
</dbReference>
<organism evidence="1 2">
    <name type="scientific">Sphingobacterium tenebrionis</name>
    <dbReference type="NCBI Taxonomy" id="3111775"/>
    <lineage>
        <taxon>Bacteria</taxon>
        <taxon>Pseudomonadati</taxon>
        <taxon>Bacteroidota</taxon>
        <taxon>Sphingobacteriia</taxon>
        <taxon>Sphingobacteriales</taxon>
        <taxon>Sphingobacteriaceae</taxon>
        <taxon>Sphingobacterium</taxon>
    </lineage>
</organism>